<dbReference type="InterPro" id="IPR046985">
    <property type="entry name" value="IP5"/>
</dbReference>
<reference evidence="3" key="1">
    <citation type="submission" date="2023-07" db="EMBL/GenBank/DDBJ databases">
        <authorList>
            <person name="Stuckert A."/>
        </authorList>
    </citation>
    <scope>NUCLEOTIDE SEQUENCE</scope>
</reference>
<evidence type="ECO:0000313" key="4">
    <source>
        <dbReference type="Proteomes" id="UP001176940"/>
    </source>
</evidence>
<dbReference type="PANTHER" id="PTHR11200:SF300">
    <property type="entry name" value="TYPE II INOSITOL 1,4,5-TRISPHOSPHATE 5-PHOSPHATASE"/>
    <property type="match status" value="1"/>
</dbReference>
<dbReference type="PANTHER" id="PTHR11200">
    <property type="entry name" value="INOSITOL 5-PHOSPHATASE"/>
    <property type="match status" value="1"/>
</dbReference>
<dbReference type="EMBL" id="CAUEEQ010024242">
    <property type="protein sequence ID" value="CAJ0945612.1"/>
    <property type="molecule type" value="Genomic_DNA"/>
</dbReference>
<proteinExistence type="predicted"/>
<gene>
    <name evidence="3" type="ORF">RIMI_LOCUS10955346</name>
</gene>
<protein>
    <recommendedName>
        <fullName evidence="1">phosphoinositide 5-phosphatase</fullName>
        <ecNumber evidence="1">3.1.3.36</ecNumber>
    </recommendedName>
</protein>
<feature type="non-terminal residue" evidence="3">
    <location>
        <position position="205"/>
    </location>
</feature>
<keyword evidence="4" id="KW-1185">Reference proteome</keyword>
<dbReference type="Proteomes" id="UP001176940">
    <property type="component" value="Unassembled WGS sequence"/>
</dbReference>
<dbReference type="SMART" id="SM00128">
    <property type="entry name" value="IPPc"/>
    <property type="match status" value="1"/>
</dbReference>
<dbReference type="InterPro" id="IPR036691">
    <property type="entry name" value="Endo/exonu/phosph_ase_sf"/>
</dbReference>
<evidence type="ECO:0000313" key="3">
    <source>
        <dbReference type="EMBL" id="CAJ0945612.1"/>
    </source>
</evidence>
<evidence type="ECO:0000259" key="2">
    <source>
        <dbReference type="SMART" id="SM00128"/>
    </source>
</evidence>
<dbReference type="InterPro" id="IPR000300">
    <property type="entry name" value="IPPc"/>
</dbReference>
<organism evidence="3 4">
    <name type="scientific">Ranitomeya imitator</name>
    <name type="common">mimic poison frog</name>
    <dbReference type="NCBI Taxonomy" id="111125"/>
    <lineage>
        <taxon>Eukaryota</taxon>
        <taxon>Metazoa</taxon>
        <taxon>Chordata</taxon>
        <taxon>Craniata</taxon>
        <taxon>Vertebrata</taxon>
        <taxon>Euteleostomi</taxon>
        <taxon>Amphibia</taxon>
        <taxon>Batrachia</taxon>
        <taxon>Anura</taxon>
        <taxon>Neobatrachia</taxon>
        <taxon>Hyloidea</taxon>
        <taxon>Dendrobatidae</taxon>
        <taxon>Dendrobatinae</taxon>
        <taxon>Ranitomeya</taxon>
    </lineage>
</organism>
<sequence>MDPKVLCSISVWGTSLGKCCPGTKRLLLASEIKLIRLVGIMLLLYVKKDLANHVSEVEAETVGTGIMGRMGNKGGVAIRFRFHNTHICVVNSHLAAHVDEYERRNQDFRDICSRMQFPEVDPTLPLTIHKHDVVLWLGDLNYRLKDVDMEKVKKLIECKDFKTLYKFDQLKQQMDDKAVFDGFTEGEIKFQPTYKYDTGSDEWDT</sequence>
<accession>A0ABN9LMB8</accession>
<dbReference type="SUPFAM" id="SSF56219">
    <property type="entry name" value="DNase I-like"/>
    <property type="match status" value="1"/>
</dbReference>
<evidence type="ECO:0000256" key="1">
    <source>
        <dbReference type="ARBA" id="ARBA00013044"/>
    </source>
</evidence>
<dbReference type="EC" id="3.1.3.36" evidence="1"/>
<dbReference type="Gene3D" id="3.60.10.10">
    <property type="entry name" value="Endonuclease/exonuclease/phosphatase"/>
    <property type="match status" value="1"/>
</dbReference>
<comment type="caution">
    <text evidence="3">The sequence shown here is derived from an EMBL/GenBank/DDBJ whole genome shotgun (WGS) entry which is preliminary data.</text>
</comment>
<name>A0ABN9LMB8_9NEOB</name>
<feature type="domain" description="Inositol polyphosphate-related phosphatase" evidence="2">
    <location>
        <begin position="3"/>
        <end position="205"/>
    </location>
</feature>
<dbReference type="Pfam" id="PF22669">
    <property type="entry name" value="Exo_endo_phos2"/>
    <property type="match status" value="1"/>
</dbReference>